<evidence type="ECO:0000313" key="1">
    <source>
        <dbReference type="EMBL" id="PIO16011.1"/>
    </source>
</evidence>
<protein>
    <submittedName>
        <fullName evidence="1">Uncharacterized protein</fullName>
    </submittedName>
</protein>
<dbReference type="AlphaFoldDB" id="A0A2G9QLN5"/>
<gene>
    <name evidence="1" type="ORF">AB205_0014300</name>
</gene>
<proteinExistence type="predicted"/>
<dbReference type="EMBL" id="KV969664">
    <property type="protein sequence ID" value="PIO16011.1"/>
    <property type="molecule type" value="Genomic_DNA"/>
</dbReference>
<sequence length="122" mass="13539">MLQLRTRRRVRAVVGLGVGVIALTQVQSMNRGRRSSWTKNWLLNHDGPHLSPSVGFAIPLYYEAGHLNVASHLSRAKACRHLAVLGNGEKSPGHQVHDWDLPPGSGNHYFRDLFCHNSSPAE</sequence>
<name>A0A2G9QLN5_AQUCT</name>
<accession>A0A2G9QLN5</accession>
<reference evidence="1" key="1">
    <citation type="submission" date="2017-08" db="EMBL/GenBank/DDBJ databases">
        <title>Assembly of the North American Bullfrog Genome.</title>
        <authorList>
            <person name="Warren R.L."/>
            <person name="Vandervalk B.P."/>
            <person name="Kucuk E."/>
            <person name="Birol I."/>
            <person name="Helbing C."/>
            <person name="Pandoh P."/>
            <person name="Behsaz B."/>
            <person name="Mohamadi H."/>
            <person name="Chu J."/>
            <person name="Jackman S."/>
            <person name="Hammond S.A."/>
            <person name="Veldhoen N."/>
            <person name="Kirk H."/>
            <person name="Zhao Y."/>
            <person name="Coope R."/>
            <person name="Pleasance S."/>
            <person name="Moore R."/>
            <person name="Holt R."/>
        </authorList>
    </citation>
    <scope>NUCLEOTIDE SEQUENCE</scope>
    <source>
        <strain evidence="1">Bruno</strain>
        <tissue evidence="1">Liver</tissue>
    </source>
</reference>
<organism evidence="1">
    <name type="scientific">Aquarana catesbeiana</name>
    <name type="common">American bullfrog</name>
    <name type="synonym">Rana catesbeiana</name>
    <dbReference type="NCBI Taxonomy" id="8400"/>
    <lineage>
        <taxon>Eukaryota</taxon>
        <taxon>Metazoa</taxon>
        <taxon>Chordata</taxon>
        <taxon>Craniata</taxon>
        <taxon>Vertebrata</taxon>
        <taxon>Euteleostomi</taxon>
        <taxon>Amphibia</taxon>
        <taxon>Batrachia</taxon>
        <taxon>Anura</taxon>
        <taxon>Neobatrachia</taxon>
        <taxon>Ranoidea</taxon>
        <taxon>Ranidae</taxon>
        <taxon>Aquarana</taxon>
    </lineage>
</organism>